<dbReference type="STRING" id="28134.SAMN05444288_1883"/>
<feature type="transmembrane region" description="Helical" evidence="7">
    <location>
        <begin position="163"/>
        <end position="182"/>
    </location>
</feature>
<dbReference type="EMBL" id="AEPE02000003">
    <property type="protein sequence ID" value="EFZ37606.1"/>
    <property type="molecule type" value="Genomic_DNA"/>
</dbReference>
<gene>
    <name evidence="8" type="ORF">HMPREF0663_11064</name>
</gene>
<dbReference type="CDD" id="cd13136">
    <property type="entry name" value="MATE_DinF_like"/>
    <property type="match status" value="1"/>
</dbReference>
<dbReference type="RefSeq" id="WP_004368300.1">
    <property type="nucleotide sequence ID" value="NZ_GL833116.1"/>
</dbReference>
<dbReference type="GO" id="GO:0042910">
    <property type="term" value="F:xenobiotic transmembrane transporter activity"/>
    <property type="evidence" value="ECO:0007669"/>
    <property type="project" value="InterPro"/>
</dbReference>
<reference evidence="8" key="1">
    <citation type="submission" date="2011-01" db="EMBL/GenBank/DDBJ databases">
        <authorList>
            <person name="Muzny D."/>
            <person name="Qin X."/>
            <person name="Buhay C."/>
            <person name="Dugan-Rocha S."/>
            <person name="Ding Y."/>
            <person name="Chen G."/>
            <person name="Hawes A."/>
            <person name="Holder M."/>
            <person name="Jhangiani S."/>
            <person name="Johnson A."/>
            <person name="Khan Z."/>
            <person name="Li Z."/>
            <person name="Liu W."/>
            <person name="Liu X."/>
            <person name="Perez L."/>
            <person name="Shen H."/>
            <person name="Wang Q."/>
            <person name="Watt J."/>
            <person name="Xi L."/>
            <person name="Xin Y."/>
            <person name="Zhou J."/>
            <person name="Deng J."/>
            <person name="Jiang H."/>
            <person name="Liu Y."/>
            <person name="Qu J."/>
            <person name="Song X.-Z."/>
            <person name="Zhang L."/>
            <person name="Villasana D."/>
            <person name="Johnson A."/>
            <person name="Liu J."/>
            <person name="Liyanage D."/>
            <person name="Lorensuhewa L."/>
            <person name="Robinson T."/>
            <person name="Song A."/>
            <person name="Song B.-B."/>
            <person name="Dinh H."/>
            <person name="Thornton R."/>
            <person name="Coyle M."/>
            <person name="Francisco L."/>
            <person name="Jackson L."/>
            <person name="Javaid M."/>
            <person name="Korchina V."/>
            <person name="Kovar C."/>
            <person name="Mata R."/>
            <person name="Mathew T."/>
            <person name="Ngo R."/>
            <person name="Nguyen L."/>
            <person name="Nguyen N."/>
            <person name="Okwuonu G."/>
            <person name="Ongeri F."/>
            <person name="Pham C."/>
            <person name="Simmons D."/>
            <person name="Wilczek-Boney K."/>
            <person name="Hale W."/>
            <person name="Jakkamsetti A."/>
            <person name="Pham P."/>
            <person name="Ruth R."/>
            <person name="San Lucas F."/>
            <person name="Warren J."/>
            <person name="Zhang J."/>
            <person name="Zhao Z."/>
            <person name="Zhou C."/>
            <person name="Zhu D."/>
            <person name="Lee S."/>
            <person name="Bess C."/>
            <person name="Blankenburg K."/>
            <person name="Forbes L."/>
            <person name="Fu Q."/>
            <person name="Gubbala S."/>
            <person name="Hirani K."/>
            <person name="Jayaseelan J.C."/>
            <person name="Lara F."/>
            <person name="Munidasa M."/>
            <person name="Palculict T."/>
            <person name="Patil S."/>
            <person name="Pu L.-L."/>
            <person name="Saada N."/>
            <person name="Tang L."/>
            <person name="Weissenberger G."/>
            <person name="Zhu Y."/>
            <person name="Hemphill L."/>
            <person name="Shang Y."/>
            <person name="Youmans B."/>
            <person name="Ayvaz T."/>
            <person name="Ross M."/>
            <person name="Santibanez J."/>
            <person name="Aqrawi P."/>
            <person name="Gross S."/>
            <person name="Joshi V."/>
            <person name="Fowler G."/>
            <person name="Nazareth L."/>
            <person name="Reid J."/>
            <person name="Worley K."/>
            <person name="Petrosino J."/>
            <person name="Highlander S."/>
            <person name="Gibbs R."/>
        </authorList>
    </citation>
    <scope>NUCLEOTIDE SEQUENCE [LARGE SCALE GENOMIC DNA]</scope>
    <source>
        <strain evidence="8">ATCC 33269</strain>
    </source>
</reference>
<dbReference type="NCBIfam" id="TIGR00797">
    <property type="entry name" value="matE"/>
    <property type="match status" value="1"/>
</dbReference>
<comment type="subcellular location">
    <subcellularLocation>
        <location evidence="1">Membrane</location>
        <topology evidence="1">Multi-pass membrane protein</topology>
    </subcellularLocation>
</comment>
<evidence type="ECO:0000256" key="4">
    <source>
        <dbReference type="ARBA" id="ARBA00022989"/>
    </source>
</evidence>
<feature type="transmembrane region" description="Helical" evidence="7">
    <location>
        <begin position="350"/>
        <end position="374"/>
    </location>
</feature>
<feature type="transmembrane region" description="Helical" evidence="7">
    <location>
        <begin position="238"/>
        <end position="257"/>
    </location>
</feature>
<keyword evidence="4 7" id="KW-1133">Transmembrane helix</keyword>
<protein>
    <submittedName>
        <fullName evidence="8">MATE efflux family protein</fullName>
    </submittedName>
</protein>
<dbReference type="Pfam" id="PF01554">
    <property type="entry name" value="MatE"/>
    <property type="match status" value="2"/>
</dbReference>
<evidence type="ECO:0000256" key="6">
    <source>
        <dbReference type="SAM" id="MobiDB-lite"/>
    </source>
</evidence>
<dbReference type="HOGENOM" id="CLU_012893_16_0_10"/>
<feature type="transmembrane region" description="Helical" evidence="7">
    <location>
        <begin position="12"/>
        <end position="33"/>
    </location>
</feature>
<evidence type="ECO:0000256" key="1">
    <source>
        <dbReference type="ARBA" id="ARBA00004141"/>
    </source>
</evidence>
<evidence type="ECO:0000256" key="3">
    <source>
        <dbReference type="ARBA" id="ARBA00022692"/>
    </source>
</evidence>
<evidence type="ECO:0000256" key="7">
    <source>
        <dbReference type="SAM" id="Phobius"/>
    </source>
</evidence>
<evidence type="ECO:0000256" key="2">
    <source>
        <dbReference type="ARBA" id="ARBA00010199"/>
    </source>
</evidence>
<accession>E7RPG3</accession>
<feature type="transmembrane region" description="Helical" evidence="7">
    <location>
        <begin position="127"/>
        <end position="151"/>
    </location>
</feature>
<feature type="transmembrane region" description="Helical" evidence="7">
    <location>
        <begin position="85"/>
        <end position="107"/>
    </location>
</feature>
<dbReference type="Proteomes" id="UP000005580">
    <property type="component" value="Unassembled WGS sequence"/>
</dbReference>
<feature type="transmembrane region" description="Helical" evidence="7">
    <location>
        <begin position="405"/>
        <end position="421"/>
    </location>
</feature>
<proteinExistence type="inferred from homology"/>
<dbReference type="GO" id="GO:0005886">
    <property type="term" value="C:plasma membrane"/>
    <property type="evidence" value="ECO:0007669"/>
    <property type="project" value="TreeGrafter"/>
</dbReference>
<dbReference type="eggNOG" id="COG0534">
    <property type="taxonomic scope" value="Bacteria"/>
</dbReference>
<feature type="transmembrane region" description="Helical" evidence="7">
    <location>
        <begin position="381"/>
        <end position="399"/>
    </location>
</feature>
<dbReference type="AlphaFoldDB" id="E7RPG3"/>
<evidence type="ECO:0000256" key="5">
    <source>
        <dbReference type="ARBA" id="ARBA00023136"/>
    </source>
</evidence>
<evidence type="ECO:0000313" key="9">
    <source>
        <dbReference type="Proteomes" id="UP000005580"/>
    </source>
</evidence>
<name>E7RPG3_9BACT</name>
<dbReference type="InterPro" id="IPR002528">
    <property type="entry name" value="MATE_fam"/>
</dbReference>
<keyword evidence="3 7" id="KW-0812">Transmembrane</keyword>
<feature type="transmembrane region" description="Helical" evidence="7">
    <location>
        <begin position="39"/>
        <end position="64"/>
    </location>
</feature>
<keyword evidence="5 7" id="KW-0472">Membrane</keyword>
<sequence>MNSRNSQILRLALPSIVSNITVPLLGLVDLTIVGHMGDVAYIGAIAVGSMIFNVVYWIFGFLRMGTSGMTSQALGARNLAEVMRMLVRSLAIGGAIALLLIVFQWPIRWVMLSIMHPSAQVTPHAVTYFNICIYGAPAMLGLYGLTGWFIGMQNTRIPMMVSILQNVVNIVASLSFVFFLHWKIEGVAVGTLVAQWAGFLVALACWVRYYSRLNRYDWHSSLFDRKAMSRFFTVNRDIFLRTLFLVGVNFFFISAGARQGDVILSVNTLLMTLFTLFSYVMDGFAYAGEALSGKYYGARNREAFTGLVRALFRWGAAMAAAFTLVYAVGGNAFLSLLTNETLVVEAAEPYFYWAVSIPVAGVAAFIFDGIFIGITATRGMLVSSVAAALAFFAIDLLLQPVMGNHALWLAFIVYLAMRGAVQWRIFGRQRWEEEPSPAPPKEGSALQKPDKLSI</sequence>
<feature type="transmembrane region" description="Helical" evidence="7">
    <location>
        <begin position="269"/>
        <end position="291"/>
    </location>
</feature>
<feature type="region of interest" description="Disordered" evidence="6">
    <location>
        <begin position="432"/>
        <end position="454"/>
    </location>
</feature>
<feature type="transmembrane region" description="Helical" evidence="7">
    <location>
        <begin position="188"/>
        <end position="210"/>
    </location>
</feature>
<feature type="transmembrane region" description="Helical" evidence="7">
    <location>
        <begin position="311"/>
        <end position="330"/>
    </location>
</feature>
<dbReference type="PANTHER" id="PTHR42893">
    <property type="entry name" value="PROTEIN DETOXIFICATION 44, CHLOROPLASTIC-RELATED"/>
    <property type="match status" value="1"/>
</dbReference>
<keyword evidence="9" id="KW-1185">Reference proteome</keyword>
<dbReference type="InterPro" id="IPR044644">
    <property type="entry name" value="DinF-like"/>
</dbReference>
<evidence type="ECO:0000313" key="8">
    <source>
        <dbReference type="EMBL" id="EFZ37606.1"/>
    </source>
</evidence>
<dbReference type="PANTHER" id="PTHR42893:SF46">
    <property type="entry name" value="PROTEIN DETOXIFICATION 44, CHLOROPLASTIC"/>
    <property type="match status" value="1"/>
</dbReference>
<comment type="similarity">
    <text evidence="2">Belongs to the multi antimicrobial extrusion (MATE) (TC 2.A.66.1) family.</text>
</comment>
<comment type="caution">
    <text evidence="8">The sequence shown here is derived from an EMBL/GenBank/DDBJ whole genome shotgun (WGS) entry which is preliminary data.</text>
</comment>
<dbReference type="GO" id="GO:0015297">
    <property type="term" value="F:antiporter activity"/>
    <property type="evidence" value="ECO:0007669"/>
    <property type="project" value="InterPro"/>
</dbReference>
<organism evidence="8 9">
    <name type="scientific">Hoylesella oralis ATCC 33269</name>
    <dbReference type="NCBI Taxonomy" id="873533"/>
    <lineage>
        <taxon>Bacteria</taxon>
        <taxon>Pseudomonadati</taxon>
        <taxon>Bacteroidota</taxon>
        <taxon>Bacteroidia</taxon>
        <taxon>Bacteroidales</taxon>
        <taxon>Prevotellaceae</taxon>
        <taxon>Hoylesella</taxon>
    </lineage>
</organism>